<feature type="transmembrane region" description="Helical" evidence="7">
    <location>
        <begin position="52"/>
        <end position="71"/>
    </location>
</feature>
<dbReference type="OrthoDB" id="5404879at2"/>
<feature type="transmembrane region" description="Helical" evidence="7">
    <location>
        <begin position="399"/>
        <end position="425"/>
    </location>
</feature>
<keyword evidence="3" id="KW-0997">Cell inner membrane</keyword>
<accession>A0A1M5AGF5</accession>
<evidence type="ECO:0000256" key="5">
    <source>
        <dbReference type="ARBA" id="ARBA00022989"/>
    </source>
</evidence>
<feature type="transmembrane region" description="Helical" evidence="7">
    <location>
        <begin position="354"/>
        <end position="379"/>
    </location>
</feature>
<keyword evidence="6 7" id="KW-0472">Membrane</keyword>
<evidence type="ECO:0000256" key="1">
    <source>
        <dbReference type="ARBA" id="ARBA00004429"/>
    </source>
</evidence>
<organism evidence="9 10">
    <name type="scientific">Desulfacinum infernum DSM 9756</name>
    <dbReference type="NCBI Taxonomy" id="1121391"/>
    <lineage>
        <taxon>Bacteria</taxon>
        <taxon>Pseudomonadati</taxon>
        <taxon>Thermodesulfobacteriota</taxon>
        <taxon>Syntrophobacteria</taxon>
        <taxon>Syntrophobacterales</taxon>
        <taxon>Syntrophobacteraceae</taxon>
        <taxon>Desulfacinum</taxon>
    </lineage>
</organism>
<evidence type="ECO:0000256" key="4">
    <source>
        <dbReference type="ARBA" id="ARBA00022692"/>
    </source>
</evidence>
<dbReference type="EMBL" id="FQVB01000014">
    <property type="protein sequence ID" value="SHF29235.1"/>
    <property type="molecule type" value="Genomic_DNA"/>
</dbReference>
<evidence type="ECO:0000259" key="8">
    <source>
        <dbReference type="Pfam" id="PF06808"/>
    </source>
</evidence>
<dbReference type="RefSeq" id="WP_073038563.1">
    <property type="nucleotide sequence ID" value="NZ_FQVB01000014.1"/>
</dbReference>
<keyword evidence="2" id="KW-1003">Cell membrane</keyword>
<dbReference type="InterPro" id="IPR010656">
    <property type="entry name" value="DctM"/>
</dbReference>
<keyword evidence="10" id="KW-1185">Reference proteome</keyword>
<gene>
    <name evidence="9" type="ORF">SAMN02745206_01700</name>
</gene>
<evidence type="ECO:0000313" key="10">
    <source>
        <dbReference type="Proteomes" id="UP000184076"/>
    </source>
</evidence>
<dbReference type="Proteomes" id="UP000184076">
    <property type="component" value="Unassembled WGS sequence"/>
</dbReference>
<feature type="transmembrane region" description="Helical" evidence="7">
    <location>
        <begin position="212"/>
        <end position="234"/>
    </location>
</feature>
<reference evidence="10" key="1">
    <citation type="submission" date="2016-11" db="EMBL/GenBank/DDBJ databases">
        <authorList>
            <person name="Varghese N."/>
            <person name="Submissions S."/>
        </authorList>
    </citation>
    <scope>NUCLEOTIDE SEQUENCE [LARGE SCALE GENOMIC DNA]</scope>
    <source>
        <strain evidence="10">DSM 9756</strain>
    </source>
</reference>
<evidence type="ECO:0000256" key="3">
    <source>
        <dbReference type="ARBA" id="ARBA00022519"/>
    </source>
</evidence>
<dbReference type="NCBIfam" id="TIGR00786">
    <property type="entry name" value="dctM"/>
    <property type="match status" value="1"/>
</dbReference>
<keyword evidence="5 7" id="KW-1133">Transmembrane helix</keyword>
<evidence type="ECO:0000256" key="7">
    <source>
        <dbReference type="SAM" id="Phobius"/>
    </source>
</evidence>
<feature type="transmembrane region" description="Helical" evidence="7">
    <location>
        <begin position="314"/>
        <end position="342"/>
    </location>
</feature>
<sequence length="426" mass="45616">MLWVFIVFVFFLLLGMPVAFAIGISGFVFFVQQPSLPFTMPAQLILAETQNFALLAIPMFIFAGNLLNNTGITSRLMALSSVLAGHMHGGLAQTSVVLSTLMGGVSGSAIADASMQCRILGPEMLKRGYSRGYAAGINGFTGLITVAIPPGIGLVLYGSIGEVSIGRLFAGGIVPGLLMMIFLMAAVSMTARAKGYAPERPSRAPLSDVVTTAVRSLWALLFPFILIVGLRFGLLVPSEAGSFASIYALVVGVAAYRELTWEKFVSAVRFTVMDVGMIMFLIALSGLISYGITWEMIPQTLSQVLLNFSEDRHAITAIVLAFLLVLGMIVDSTVIILLLTSILVPIMAHVGVDLVYFGVVMVLTCAIGLLTPPVGVSMYSVCSIMECSIEEYIRESWPFAAAVVAVIVVLVFFPQLVLFVPNWIFG</sequence>
<evidence type="ECO:0000256" key="6">
    <source>
        <dbReference type="ARBA" id="ARBA00023136"/>
    </source>
</evidence>
<dbReference type="GO" id="GO:0005886">
    <property type="term" value="C:plasma membrane"/>
    <property type="evidence" value="ECO:0007669"/>
    <property type="project" value="UniProtKB-SubCell"/>
</dbReference>
<dbReference type="InterPro" id="IPR004681">
    <property type="entry name" value="TRAP_DctM"/>
</dbReference>
<dbReference type="GO" id="GO:0022857">
    <property type="term" value="F:transmembrane transporter activity"/>
    <property type="evidence" value="ECO:0007669"/>
    <property type="project" value="TreeGrafter"/>
</dbReference>
<keyword evidence="4 7" id="KW-0812">Transmembrane</keyword>
<feature type="transmembrane region" description="Helical" evidence="7">
    <location>
        <begin position="6"/>
        <end position="31"/>
    </location>
</feature>
<comment type="subcellular location">
    <subcellularLocation>
        <location evidence="1">Cell inner membrane</location>
        <topology evidence="1">Multi-pass membrane protein</topology>
    </subcellularLocation>
</comment>
<feature type="transmembrane region" description="Helical" evidence="7">
    <location>
        <begin position="271"/>
        <end position="294"/>
    </location>
</feature>
<dbReference type="AlphaFoldDB" id="A0A1M5AGF5"/>
<evidence type="ECO:0000256" key="2">
    <source>
        <dbReference type="ARBA" id="ARBA00022475"/>
    </source>
</evidence>
<dbReference type="STRING" id="1121391.SAMN02745206_01700"/>
<dbReference type="PIRSF" id="PIRSF006066">
    <property type="entry name" value="HI0050"/>
    <property type="match status" value="1"/>
</dbReference>
<proteinExistence type="predicted"/>
<feature type="domain" description="TRAP C4-dicarboxylate transport system permease DctM subunit" evidence="8">
    <location>
        <begin position="5"/>
        <end position="416"/>
    </location>
</feature>
<feature type="transmembrane region" description="Helical" evidence="7">
    <location>
        <begin position="169"/>
        <end position="191"/>
    </location>
</feature>
<feature type="transmembrane region" description="Helical" evidence="7">
    <location>
        <begin position="132"/>
        <end position="157"/>
    </location>
</feature>
<evidence type="ECO:0000313" key="9">
    <source>
        <dbReference type="EMBL" id="SHF29235.1"/>
    </source>
</evidence>
<protein>
    <submittedName>
        <fullName evidence="9">TRAP transporter, DctM subunit</fullName>
    </submittedName>
</protein>
<dbReference type="PANTHER" id="PTHR33362:SF4">
    <property type="entry name" value="2,3-DIKETO-L-GULONATE TRAP TRANSPORTER LARGE PERMEASE PROTEIN YIAN"/>
    <property type="match status" value="1"/>
</dbReference>
<dbReference type="PANTHER" id="PTHR33362">
    <property type="entry name" value="SIALIC ACID TRAP TRANSPORTER PERMEASE PROTEIN SIAT-RELATED"/>
    <property type="match status" value="1"/>
</dbReference>
<dbReference type="Pfam" id="PF06808">
    <property type="entry name" value="DctM"/>
    <property type="match status" value="1"/>
</dbReference>
<name>A0A1M5AGF5_9BACT</name>